<dbReference type="InterPro" id="IPR002963">
    <property type="entry name" value="Expansin"/>
</dbReference>
<dbReference type="STRING" id="436017.A4RZM3"/>
<protein>
    <recommendedName>
        <fullName evidence="1">Expansin-like EG45 domain-containing protein</fullName>
    </recommendedName>
</protein>
<dbReference type="Gene3D" id="2.40.40.10">
    <property type="entry name" value="RlpA-like domain"/>
    <property type="match status" value="1"/>
</dbReference>
<evidence type="ECO:0000313" key="2">
    <source>
        <dbReference type="EMBL" id="ABO97115.1"/>
    </source>
</evidence>
<accession>A4RZM3</accession>
<proteinExistence type="predicted"/>
<feature type="domain" description="Expansin-like EG45" evidence="1">
    <location>
        <begin position="38"/>
        <end position="209"/>
    </location>
</feature>
<dbReference type="eggNOG" id="ENOG502SRQM">
    <property type="taxonomic scope" value="Eukaryota"/>
</dbReference>
<dbReference type="SUPFAM" id="SSF50685">
    <property type="entry name" value="Barwin-like endoglucanases"/>
    <property type="match status" value="2"/>
</dbReference>
<dbReference type="RefSeq" id="XP_001418822.1">
    <property type="nucleotide sequence ID" value="XM_001418785.1"/>
</dbReference>
<dbReference type="GO" id="GO:0009664">
    <property type="term" value="P:plant-type cell wall organization"/>
    <property type="evidence" value="ECO:0007669"/>
    <property type="project" value="InterPro"/>
</dbReference>
<name>A4RZM3_OSTLU</name>
<dbReference type="GeneID" id="5002918"/>
<dbReference type="EMBL" id="CP000587">
    <property type="protein sequence ID" value="ABO97115.1"/>
    <property type="molecule type" value="Genomic_DNA"/>
</dbReference>
<dbReference type="Gramene" id="ABO97115">
    <property type="protein sequence ID" value="ABO97115"/>
    <property type="gene ID" value="OSTLU_87673"/>
</dbReference>
<organism evidence="2 3">
    <name type="scientific">Ostreococcus lucimarinus (strain CCE9901)</name>
    <dbReference type="NCBI Taxonomy" id="436017"/>
    <lineage>
        <taxon>Eukaryota</taxon>
        <taxon>Viridiplantae</taxon>
        <taxon>Chlorophyta</taxon>
        <taxon>Mamiellophyceae</taxon>
        <taxon>Mamiellales</taxon>
        <taxon>Bathycoccaceae</taxon>
        <taxon>Ostreococcus</taxon>
    </lineage>
</organism>
<sequence length="400" mass="44451">VRVDAAVGSWSRARATYFDAPDAWKKTFAKQIFGDLYGNACGFVNKGEGLESNENLPYARDAVAAVADYDLKLHEGACGSCFEVRCVSGFVLKDFSGGRIEYSRERGFWEVDPDALDSYGRKVPARPAKRDDATSTEYEFVRCWDESLVIKVKIIDTCPCDYEYGTQEICCGPVPHFDLSFYAFEKLAHPIQGKMNIEFRPVSCGEDSRRLDVDLGARARVEAKIYDGGLGAGWALLPYRDRWLVINREGYGRMESSSALCGEFSPRGRVAFHCWLCEISAKPFANVSSVSVWIRISCTDNFDVSLIIGLSHRTRKQWRNGTVLTPAVETQVGRKFRLDPGSSSSDYEIDAQCGRSFVVPIDAFRASSSDLARVNTLAIEVPSDVSDPVSFCVDALRARS</sequence>
<dbReference type="OrthoDB" id="5823761at2759"/>
<dbReference type="PROSITE" id="PS50842">
    <property type="entry name" value="EXPANSIN_EG45"/>
    <property type="match status" value="1"/>
</dbReference>
<dbReference type="InterPro" id="IPR007112">
    <property type="entry name" value="Expansin/allergen_DPBB_dom"/>
</dbReference>
<dbReference type="HOGENOM" id="CLU_690002_0_0_1"/>
<dbReference type="KEGG" id="olu:OSTLU_87673"/>
<dbReference type="Proteomes" id="UP000001568">
    <property type="component" value="Chromosome 7"/>
</dbReference>
<dbReference type="InterPro" id="IPR036908">
    <property type="entry name" value="RlpA-like_sf"/>
</dbReference>
<keyword evidence="3" id="KW-1185">Reference proteome</keyword>
<dbReference type="CDD" id="cd22271">
    <property type="entry name" value="DPBB_EXP_N-like"/>
    <property type="match status" value="1"/>
</dbReference>
<gene>
    <name evidence="2" type="ORF">OSTLU_87673</name>
</gene>
<reference evidence="2 3" key="1">
    <citation type="journal article" date="2007" name="Proc. Natl. Acad. Sci. U.S.A.">
        <title>The tiny eukaryote Ostreococcus provides genomic insights into the paradox of plankton speciation.</title>
        <authorList>
            <person name="Palenik B."/>
            <person name="Grimwood J."/>
            <person name="Aerts A."/>
            <person name="Rouze P."/>
            <person name="Salamov A."/>
            <person name="Putnam N."/>
            <person name="Dupont C."/>
            <person name="Jorgensen R."/>
            <person name="Derelle E."/>
            <person name="Rombauts S."/>
            <person name="Zhou K."/>
            <person name="Otillar R."/>
            <person name="Merchant S.S."/>
            <person name="Podell S."/>
            <person name="Gaasterland T."/>
            <person name="Napoli C."/>
            <person name="Gendler K."/>
            <person name="Manuell A."/>
            <person name="Tai V."/>
            <person name="Vallon O."/>
            <person name="Piganeau G."/>
            <person name="Jancek S."/>
            <person name="Heijde M."/>
            <person name="Jabbari K."/>
            <person name="Bowler C."/>
            <person name="Lohr M."/>
            <person name="Robbens S."/>
            <person name="Werner G."/>
            <person name="Dubchak I."/>
            <person name="Pazour G.J."/>
            <person name="Ren Q."/>
            <person name="Paulsen I."/>
            <person name="Delwiche C."/>
            <person name="Schmutz J."/>
            <person name="Rokhsar D."/>
            <person name="Van de Peer Y."/>
            <person name="Moreau H."/>
            <person name="Grigoriev I.V."/>
        </authorList>
    </citation>
    <scope>NUCLEOTIDE SEQUENCE [LARGE SCALE GENOMIC DNA]</scope>
    <source>
        <strain evidence="2 3">CCE9901</strain>
    </source>
</reference>
<dbReference type="AlphaFoldDB" id="A4RZM3"/>
<dbReference type="PANTHER" id="PTHR31867">
    <property type="entry name" value="EXPANSIN-A15"/>
    <property type="match status" value="1"/>
</dbReference>
<evidence type="ECO:0000259" key="1">
    <source>
        <dbReference type="PROSITE" id="PS50842"/>
    </source>
</evidence>
<evidence type="ECO:0000313" key="3">
    <source>
        <dbReference type="Proteomes" id="UP000001568"/>
    </source>
</evidence>
<feature type="non-terminal residue" evidence="2">
    <location>
        <position position="1"/>
    </location>
</feature>